<dbReference type="AlphaFoldDB" id="A0ABD5S1B0"/>
<dbReference type="EMBL" id="JBHSWU010000259">
    <property type="protein sequence ID" value="MFC6724717.1"/>
    <property type="molecule type" value="Genomic_DNA"/>
</dbReference>
<gene>
    <name evidence="2" type="ORF">ACFQE1_10085</name>
</gene>
<evidence type="ECO:0000313" key="2">
    <source>
        <dbReference type="EMBL" id="MFC6724717.1"/>
    </source>
</evidence>
<evidence type="ECO:0000256" key="1">
    <source>
        <dbReference type="SAM" id="MobiDB-lite"/>
    </source>
</evidence>
<accession>A0ABD5S1B0</accession>
<feature type="region of interest" description="Disordered" evidence="1">
    <location>
        <begin position="32"/>
        <end position="121"/>
    </location>
</feature>
<name>A0ABD5S1B0_9EURY</name>
<reference evidence="2 3" key="1">
    <citation type="journal article" date="2019" name="Int. J. Syst. Evol. Microbiol.">
        <title>The Global Catalogue of Microorganisms (GCM) 10K type strain sequencing project: providing services to taxonomists for standard genome sequencing and annotation.</title>
        <authorList>
            <consortium name="The Broad Institute Genomics Platform"/>
            <consortium name="The Broad Institute Genome Sequencing Center for Infectious Disease"/>
            <person name="Wu L."/>
            <person name="Ma J."/>
        </authorList>
    </citation>
    <scope>NUCLEOTIDE SEQUENCE [LARGE SCALE GENOMIC DNA]</scope>
    <source>
        <strain evidence="2 3">NBRC 111368</strain>
    </source>
</reference>
<proteinExistence type="predicted"/>
<feature type="compositionally biased region" description="Basic and acidic residues" evidence="1">
    <location>
        <begin position="103"/>
        <end position="115"/>
    </location>
</feature>
<keyword evidence="3" id="KW-1185">Reference proteome</keyword>
<comment type="caution">
    <text evidence="2">The sequence shown here is derived from an EMBL/GenBank/DDBJ whole genome shotgun (WGS) entry which is preliminary data.</text>
</comment>
<sequence>MAEEFDCETHIDETRTRIQITGTQEAAVVVRDETGERIYLPPEDFDKETEASPYQSVQDDSPYQSVPDDSPYQSARDDSPYQSLARGPGVQKTSNGFVITHPRPVDEFPGDRDAPSYDDFA</sequence>
<protein>
    <submittedName>
        <fullName evidence="2">Uncharacterized protein</fullName>
    </submittedName>
</protein>
<organism evidence="2 3">
    <name type="scientific">Halobium palmae</name>
    <dbReference type="NCBI Taxonomy" id="1776492"/>
    <lineage>
        <taxon>Archaea</taxon>
        <taxon>Methanobacteriati</taxon>
        <taxon>Methanobacteriota</taxon>
        <taxon>Stenosarchaea group</taxon>
        <taxon>Halobacteria</taxon>
        <taxon>Halobacteriales</taxon>
        <taxon>Haloferacaceae</taxon>
        <taxon>Halobium</taxon>
    </lineage>
</organism>
<dbReference type="InterPro" id="IPR055932">
    <property type="entry name" value="DUF7510"/>
</dbReference>
<dbReference type="Proteomes" id="UP001596328">
    <property type="component" value="Unassembled WGS sequence"/>
</dbReference>
<evidence type="ECO:0000313" key="3">
    <source>
        <dbReference type="Proteomes" id="UP001596328"/>
    </source>
</evidence>
<feature type="compositionally biased region" description="Polar residues" evidence="1">
    <location>
        <begin position="52"/>
        <end position="64"/>
    </location>
</feature>
<dbReference type="Pfam" id="PF24350">
    <property type="entry name" value="DUF7510"/>
    <property type="match status" value="1"/>
</dbReference>